<dbReference type="STRING" id="29760.F6H5L4"/>
<evidence type="ECO:0000313" key="2">
    <source>
        <dbReference type="Proteomes" id="UP000009183"/>
    </source>
</evidence>
<keyword evidence="2" id="KW-1185">Reference proteome</keyword>
<dbReference type="HOGENOM" id="CLU_3321050_0_0_1"/>
<gene>
    <name evidence="1" type="ordered locus">VIT_02s0241g00070</name>
</gene>
<name>F6H5L4_VITVI</name>
<dbReference type="PaxDb" id="29760-VIT_02s0241g00070.t01"/>
<proteinExistence type="predicted"/>
<dbReference type="EMBL" id="FN595238">
    <property type="protein sequence ID" value="CCB47503.1"/>
    <property type="molecule type" value="Genomic_DNA"/>
</dbReference>
<dbReference type="Proteomes" id="UP000009183">
    <property type="component" value="Chromosome 2"/>
</dbReference>
<protein>
    <submittedName>
        <fullName evidence="1">Uncharacterized protein</fullName>
    </submittedName>
</protein>
<accession>F6H5L4</accession>
<dbReference type="AlphaFoldDB" id="F6H5L4"/>
<reference evidence="2" key="1">
    <citation type="journal article" date="2007" name="Nature">
        <title>The grapevine genome sequence suggests ancestral hexaploidization in major angiosperm phyla.</title>
        <authorList>
            <consortium name="The French-Italian Public Consortium for Grapevine Genome Characterization."/>
            <person name="Jaillon O."/>
            <person name="Aury J.-M."/>
            <person name="Noel B."/>
            <person name="Policriti A."/>
            <person name="Clepet C."/>
            <person name="Casagrande A."/>
            <person name="Choisne N."/>
            <person name="Aubourg S."/>
            <person name="Vitulo N."/>
            <person name="Jubin C."/>
            <person name="Vezzi A."/>
            <person name="Legeai F."/>
            <person name="Hugueney P."/>
            <person name="Dasilva C."/>
            <person name="Horner D."/>
            <person name="Mica E."/>
            <person name="Jublot D."/>
            <person name="Poulain J."/>
            <person name="Bruyere C."/>
            <person name="Billault A."/>
            <person name="Segurens B."/>
            <person name="Gouyvenoux M."/>
            <person name="Ugarte E."/>
            <person name="Cattonaro F."/>
            <person name="Anthouard V."/>
            <person name="Vico V."/>
            <person name="Del Fabbro C."/>
            <person name="Alaux M."/>
            <person name="Di Gaspero G."/>
            <person name="Dumas V."/>
            <person name="Felice N."/>
            <person name="Paillard S."/>
            <person name="Juman I."/>
            <person name="Moroldo M."/>
            <person name="Scalabrin S."/>
            <person name="Canaguier A."/>
            <person name="Le Clainche I."/>
            <person name="Malacrida G."/>
            <person name="Durand E."/>
            <person name="Pesole G."/>
            <person name="Laucou V."/>
            <person name="Chatelet P."/>
            <person name="Merdinoglu D."/>
            <person name="Delledonne M."/>
            <person name="Pezzotti M."/>
            <person name="Lecharny A."/>
            <person name="Scarpelli C."/>
            <person name="Artiguenave F."/>
            <person name="Pe M.E."/>
            <person name="Valle G."/>
            <person name="Morgante M."/>
            <person name="Caboche M."/>
            <person name="Adam-Blondon A.-F."/>
            <person name="Weissenbach J."/>
            <person name="Quetier F."/>
            <person name="Wincker P."/>
        </authorList>
    </citation>
    <scope>NUCLEOTIDE SEQUENCE [LARGE SCALE GENOMIC DNA]</scope>
    <source>
        <strain evidence="2">cv. Pinot noir / PN40024</strain>
    </source>
</reference>
<sequence>MDKRFWLIPAYSEEDIIQMPELQGLEYPSRPNLDALQQF</sequence>
<dbReference type="OrthoDB" id="331948at2759"/>
<organism evidence="1 2">
    <name type="scientific">Vitis vinifera</name>
    <name type="common">Grape</name>
    <dbReference type="NCBI Taxonomy" id="29760"/>
    <lineage>
        <taxon>Eukaryota</taxon>
        <taxon>Viridiplantae</taxon>
        <taxon>Streptophyta</taxon>
        <taxon>Embryophyta</taxon>
        <taxon>Tracheophyta</taxon>
        <taxon>Spermatophyta</taxon>
        <taxon>Magnoliopsida</taxon>
        <taxon>eudicotyledons</taxon>
        <taxon>Gunneridae</taxon>
        <taxon>Pentapetalae</taxon>
        <taxon>rosids</taxon>
        <taxon>Vitales</taxon>
        <taxon>Vitaceae</taxon>
        <taxon>Viteae</taxon>
        <taxon>Vitis</taxon>
    </lineage>
</organism>
<dbReference type="eggNOG" id="KOG1315">
    <property type="taxonomic scope" value="Eukaryota"/>
</dbReference>
<evidence type="ECO:0000313" key="1">
    <source>
        <dbReference type="EMBL" id="CCB47503.1"/>
    </source>
</evidence>
<dbReference type="InParanoid" id="F6H5L4"/>